<dbReference type="Pfam" id="PF06013">
    <property type="entry name" value="WXG100"/>
    <property type="match status" value="1"/>
</dbReference>
<name>A0A229S540_9PSEU</name>
<reference evidence="3 4" key="1">
    <citation type="submission" date="2017-07" db="EMBL/GenBank/DDBJ databases">
        <title>Amycolatopsis thailandensis Genome sequencing and assembly.</title>
        <authorList>
            <person name="Kaur N."/>
            <person name="Mayilraj S."/>
        </authorList>
    </citation>
    <scope>NUCLEOTIDE SEQUENCE [LARGE SCALE GENOMIC DNA]</scope>
    <source>
        <strain evidence="3 4">JCM 16380</strain>
    </source>
</reference>
<gene>
    <name evidence="3" type="ORF">CFP71_20420</name>
</gene>
<dbReference type="InterPro" id="IPR023346">
    <property type="entry name" value="Lysozyme-like_dom_sf"/>
</dbReference>
<dbReference type="OrthoDB" id="4629613at2"/>
<protein>
    <submittedName>
        <fullName evidence="3">Transglycosylase</fullName>
    </submittedName>
</protein>
<dbReference type="InterPro" id="IPR008258">
    <property type="entry name" value="Transglycosylase_SLT_dom_1"/>
</dbReference>
<dbReference type="SUPFAM" id="SSF140453">
    <property type="entry name" value="EsxAB dimer-like"/>
    <property type="match status" value="1"/>
</dbReference>
<feature type="compositionally biased region" description="Gly residues" evidence="1">
    <location>
        <begin position="221"/>
        <end position="230"/>
    </location>
</feature>
<evidence type="ECO:0000313" key="3">
    <source>
        <dbReference type="EMBL" id="OXM54000.1"/>
    </source>
</evidence>
<feature type="compositionally biased region" description="Low complexity" evidence="1">
    <location>
        <begin position="231"/>
        <end position="247"/>
    </location>
</feature>
<comment type="caution">
    <text evidence="3">The sequence shown here is derived from an EMBL/GenBank/DDBJ whole genome shotgun (WGS) entry which is preliminary data.</text>
</comment>
<feature type="domain" description="Transglycosylase SLT" evidence="2">
    <location>
        <begin position="274"/>
        <end position="356"/>
    </location>
</feature>
<dbReference type="SUPFAM" id="SSF53955">
    <property type="entry name" value="Lysozyme-like"/>
    <property type="match status" value="1"/>
</dbReference>
<dbReference type="AlphaFoldDB" id="A0A229S540"/>
<dbReference type="InterPro" id="IPR036689">
    <property type="entry name" value="ESAT-6-like_sf"/>
</dbReference>
<dbReference type="Gene3D" id="1.10.530.10">
    <property type="match status" value="1"/>
</dbReference>
<dbReference type="Pfam" id="PF01464">
    <property type="entry name" value="SLT"/>
    <property type="match status" value="1"/>
</dbReference>
<dbReference type="CDD" id="cd13402">
    <property type="entry name" value="LT_TF-like"/>
    <property type="match status" value="1"/>
</dbReference>
<evidence type="ECO:0000256" key="1">
    <source>
        <dbReference type="SAM" id="MobiDB-lite"/>
    </source>
</evidence>
<dbReference type="InterPro" id="IPR010310">
    <property type="entry name" value="T7SS_ESAT-6-like"/>
</dbReference>
<sequence length="364" mass="37528">MTAPMPPEWGAVEEKAARLEALEPERVEETARSFRQAAERLDGHASGLRAAITGLREGAWSGQTAEGFYGYVDELAGAGGRLRGSLGSVADDLSALRERLGGIRTSAGERVEAARREIRQIDSEAAAAAAKAETRQDAVNRQVVGAVPPEKPSTTILAEAAERAATAARAAGEDLDRLATEADTAIGRTREVMSRHTGGTFSAVGKPVVGTSRKGAAPSTSGGGAGGGGASAPATTSGGPPAAMPPGDVHQWILEAIKELQAVGIPVSEADIASIWAIIQHESSGNPNAINLWDSNAAAGHPSKGLMQCIDPTFEAHKLPGHDDIYNPVDNIIAGVRYALDRYGSIGEVPGLQAMAAGGAYRGY</sequence>
<proteinExistence type="predicted"/>
<feature type="region of interest" description="Disordered" evidence="1">
    <location>
        <begin position="196"/>
        <end position="247"/>
    </location>
</feature>
<keyword evidence="4" id="KW-1185">Reference proteome</keyword>
<dbReference type="Proteomes" id="UP000215223">
    <property type="component" value="Unassembled WGS sequence"/>
</dbReference>
<accession>A0A229S540</accession>
<evidence type="ECO:0000313" key="4">
    <source>
        <dbReference type="Proteomes" id="UP000215223"/>
    </source>
</evidence>
<dbReference type="Gene3D" id="1.10.287.1060">
    <property type="entry name" value="ESAT-6-like"/>
    <property type="match status" value="1"/>
</dbReference>
<dbReference type="RefSeq" id="WP_093935469.1">
    <property type="nucleotide sequence ID" value="NZ_NMQT01000072.1"/>
</dbReference>
<evidence type="ECO:0000259" key="2">
    <source>
        <dbReference type="Pfam" id="PF01464"/>
    </source>
</evidence>
<organism evidence="3 4">
    <name type="scientific">Amycolatopsis thailandensis</name>
    <dbReference type="NCBI Taxonomy" id="589330"/>
    <lineage>
        <taxon>Bacteria</taxon>
        <taxon>Bacillati</taxon>
        <taxon>Actinomycetota</taxon>
        <taxon>Actinomycetes</taxon>
        <taxon>Pseudonocardiales</taxon>
        <taxon>Pseudonocardiaceae</taxon>
        <taxon>Amycolatopsis</taxon>
    </lineage>
</organism>
<dbReference type="EMBL" id="NMQT01000072">
    <property type="protein sequence ID" value="OXM54000.1"/>
    <property type="molecule type" value="Genomic_DNA"/>
</dbReference>